<dbReference type="NCBIfam" id="TIGR00229">
    <property type="entry name" value="sensory_box"/>
    <property type="match status" value="1"/>
</dbReference>
<evidence type="ECO:0000259" key="1">
    <source>
        <dbReference type="PROSITE" id="PS50112"/>
    </source>
</evidence>
<dbReference type="EMBL" id="QFXC01000007">
    <property type="protein sequence ID" value="RDH84657.1"/>
    <property type="molecule type" value="Genomic_DNA"/>
</dbReference>
<evidence type="ECO:0000313" key="2">
    <source>
        <dbReference type="EMBL" id="RDH84657.1"/>
    </source>
</evidence>
<dbReference type="CDD" id="cd00130">
    <property type="entry name" value="PAS"/>
    <property type="match status" value="1"/>
</dbReference>
<keyword evidence="3" id="KW-1185">Reference proteome</keyword>
<comment type="caution">
    <text evidence="2">The sequence shown here is derived from an EMBL/GenBank/DDBJ whole genome shotgun (WGS) entry which is preliminary data.</text>
</comment>
<dbReference type="Gene3D" id="3.30.450.20">
    <property type="entry name" value="PAS domain"/>
    <property type="match status" value="1"/>
</dbReference>
<gene>
    <name evidence="2" type="ORF">DIZ80_04090</name>
</gene>
<reference evidence="2 3" key="1">
    <citation type="journal article" date="2018" name="ISME J.">
        <title>Endosymbiont genomes yield clues of tubeworm success.</title>
        <authorList>
            <person name="Li Y."/>
            <person name="Liles M.R."/>
            <person name="Halanych K.M."/>
        </authorList>
    </citation>
    <scope>NUCLEOTIDE SEQUENCE [LARGE SCALE GENOMIC DNA]</scope>
    <source>
        <strain evidence="2">A1464</strain>
    </source>
</reference>
<dbReference type="SMART" id="SM00091">
    <property type="entry name" value="PAS"/>
    <property type="match status" value="1"/>
</dbReference>
<dbReference type="InterPro" id="IPR000014">
    <property type="entry name" value="PAS"/>
</dbReference>
<organism evidence="2 3">
    <name type="scientific">endosymbiont of Galathealinum brachiosum</name>
    <dbReference type="NCBI Taxonomy" id="2200906"/>
    <lineage>
        <taxon>Bacteria</taxon>
        <taxon>Pseudomonadati</taxon>
        <taxon>Pseudomonadota</taxon>
        <taxon>Gammaproteobacteria</taxon>
        <taxon>sulfur-oxidizing symbionts</taxon>
    </lineage>
</organism>
<sequence>MSALHELFEHTSDAIFGIDENRNIRFWNKSCENILGLSHRQAVGQSCADLLCGKDLQGNEICNTECPIAKVSNVQAGDNDFELILKSGKSESVLVNVGSYYINELYQKNNCDIQVFHSMRLKNCQQHIQDTCC</sequence>
<proteinExistence type="predicted"/>
<dbReference type="Proteomes" id="UP000254266">
    <property type="component" value="Unassembled WGS sequence"/>
</dbReference>
<dbReference type="SUPFAM" id="SSF55785">
    <property type="entry name" value="PYP-like sensor domain (PAS domain)"/>
    <property type="match status" value="1"/>
</dbReference>
<protein>
    <recommendedName>
        <fullName evidence="1">PAS domain-containing protein</fullName>
    </recommendedName>
</protein>
<dbReference type="InterPro" id="IPR035965">
    <property type="entry name" value="PAS-like_dom_sf"/>
</dbReference>
<dbReference type="Pfam" id="PF00989">
    <property type="entry name" value="PAS"/>
    <property type="match status" value="1"/>
</dbReference>
<name>A0A370DK29_9GAMM</name>
<feature type="domain" description="PAS" evidence="1">
    <location>
        <begin position="1"/>
        <end position="46"/>
    </location>
</feature>
<evidence type="ECO:0000313" key="3">
    <source>
        <dbReference type="Proteomes" id="UP000254266"/>
    </source>
</evidence>
<dbReference type="PROSITE" id="PS50112">
    <property type="entry name" value="PAS"/>
    <property type="match status" value="1"/>
</dbReference>
<dbReference type="AlphaFoldDB" id="A0A370DK29"/>
<accession>A0A370DK29</accession>
<dbReference type="GO" id="GO:0006355">
    <property type="term" value="P:regulation of DNA-templated transcription"/>
    <property type="evidence" value="ECO:0007669"/>
    <property type="project" value="InterPro"/>
</dbReference>
<dbReference type="InterPro" id="IPR013767">
    <property type="entry name" value="PAS_fold"/>
</dbReference>